<protein>
    <submittedName>
        <fullName evidence="4">PB1 domain-containing protein</fullName>
    </submittedName>
</protein>
<dbReference type="GO" id="GO:0048208">
    <property type="term" value="P:COPII vesicle coating"/>
    <property type="evidence" value="ECO:0007669"/>
    <property type="project" value="InterPro"/>
</dbReference>
<feature type="compositionally biased region" description="Low complexity" evidence="1">
    <location>
        <begin position="274"/>
        <end position="283"/>
    </location>
</feature>
<evidence type="ECO:0000313" key="3">
    <source>
        <dbReference type="Proteomes" id="UP000887581"/>
    </source>
</evidence>
<evidence type="ECO:0000313" key="4">
    <source>
        <dbReference type="WBParaSite" id="sdigi.contig305.g7277.t1"/>
    </source>
</evidence>
<dbReference type="Gene3D" id="3.10.20.90">
    <property type="entry name" value="Phosphatidylinositol 3-kinase Catalytic Subunit, Chain A, domain 1"/>
    <property type="match status" value="1"/>
</dbReference>
<dbReference type="GO" id="GO:0070971">
    <property type="term" value="C:endoplasmic reticulum exit site"/>
    <property type="evidence" value="ECO:0007669"/>
    <property type="project" value="TreeGrafter"/>
</dbReference>
<feature type="compositionally biased region" description="Pro residues" evidence="1">
    <location>
        <begin position="454"/>
        <end position="465"/>
    </location>
</feature>
<dbReference type="Pfam" id="PF00564">
    <property type="entry name" value="PB1"/>
    <property type="match status" value="1"/>
</dbReference>
<evidence type="ECO:0000259" key="2">
    <source>
        <dbReference type="PROSITE" id="PS51745"/>
    </source>
</evidence>
<reference evidence="4" key="1">
    <citation type="submission" date="2022-11" db="UniProtKB">
        <authorList>
            <consortium name="WormBaseParasite"/>
        </authorList>
    </citation>
    <scope>IDENTIFICATION</scope>
</reference>
<dbReference type="PANTHER" id="PTHR15335">
    <property type="entry name" value="PROTEIN TFG"/>
    <property type="match status" value="1"/>
</dbReference>
<feature type="compositionally biased region" description="Polar residues" evidence="1">
    <location>
        <begin position="199"/>
        <end position="208"/>
    </location>
</feature>
<feature type="compositionally biased region" description="Polar residues" evidence="1">
    <location>
        <begin position="217"/>
        <end position="242"/>
    </location>
</feature>
<dbReference type="Proteomes" id="UP000887581">
    <property type="component" value="Unplaced"/>
</dbReference>
<evidence type="ECO:0000256" key="1">
    <source>
        <dbReference type="SAM" id="MobiDB-lite"/>
    </source>
</evidence>
<dbReference type="InterPro" id="IPR000270">
    <property type="entry name" value="PB1_dom"/>
</dbReference>
<feature type="region of interest" description="Disordered" evidence="1">
    <location>
        <begin position="454"/>
        <end position="524"/>
    </location>
</feature>
<dbReference type="InterPro" id="IPR033512">
    <property type="entry name" value="TFG"/>
</dbReference>
<proteinExistence type="predicted"/>
<dbReference type="AlphaFoldDB" id="A0A915PTR2"/>
<dbReference type="WBParaSite" id="sdigi.contig305.g7277.t1">
    <property type="protein sequence ID" value="sdigi.contig305.g7277.t1"/>
    <property type="gene ID" value="sdigi.contig305.g7277"/>
</dbReference>
<feature type="region of interest" description="Disordered" evidence="1">
    <location>
        <begin position="264"/>
        <end position="283"/>
    </location>
</feature>
<sequence length="524" mass="55522">MVSNGKVITTTLKARYGTDVRKMTIHHSDDMSYNDLVLMMQRIFKLQSSTNISLKYKDEDGDYITLADDTDLLLALQTETKLLIIVLSDEIGSTQVEKLEAELEALRETTDALLETLKAMKIGSQVNKCENTKEFVVDNLSKTNESVATIQPSVHEQVNNLTSSYGAPVSTKIDSPNKDISQRKLTDGILMPPSAPVNVPNSQLVEHSTSSREGSHSEPNTEIDISSSTHLITSSFPPLQNEASDRIPPAPTPNSLASQAVAPSHFVPLPPTGPTQTGLPSLTPQAQLPVMNTFGQQQPNAVAAPQAEYRFGIPSVGQNVPPFGVSTPQLQQQHHQQQPFGNMTSTANALQQPLQQVPLQVPPTSMPGVPPVPTSSMPGPGLPPTSGFDGPPTSFGTQIPMASAVMQSQTSSQQLSYSGNPAALHSFNPAAARSPSQPGEIGGMALEDRVVPCMPPPSIGPPPSSIAPLGSFGRNSPATSSAHPPTSVPPAVPFGGAAPGAPNPFARGTQPLHHMRFPLQPSGY</sequence>
<dbReference type="PANTHER" id="PTHR15335:SF7">
    <property type="entry name" value="PROTEIN TFG"/>
    <property type="match status" value="1"/>
</dbReference>
<name>A0A915PTR2_9BILA</name>
<dbReference type="PROSITE" id="PS51745">
    <property type="entry name" value="PB1"/>
    <property type="match status" value="1"/>
</dbReference>
<feature type="region of interest" description="Disordered" evidence="1">
    <location>
        <begin position="188"/>
        <end position="258"/>
    </location>
</feature>
<dbReference type="GO" id="GO:0042802">
    <property type="term" value="F:identical protein binding"/>
    <property type="evidence" value="ECO:0007669"/>
    <property type="project" value="InterPro"/>
</dbReference>
<dbReference type="InterPro" id="IPR053793">
    <property type="entry name" value="PB1-like"/>
</dbReference>
<feature type="domain" description="PB1" evidence="2">
    <location>
        <begin position="9"/>
        <end position="87"/>
    </location>
</feature>
<keyword evidence="3" id="KW-1185">Reference proteome</keyword>
<dbReference type="SMART" id="SM00666">
    <property type="entry name" value="PB1"/>
    <property type="match status" value="1"/>
</dbReference>
<accession>A0A915PTR2</accession>
<feature type="compositionally biased region" description="Low complexity" evidence="1">
    <location>
        <begin position="466"/>
        <end position="485"/>
    </location>
</feature>
<dbReference type="SUPFAM" id="SSF54277">
    <property type="entry name" value="CAD &amp; PB1 domains"/>
    <property type="match status" value="1"/>
</dbReference>
<feature type="compositionally biased region" description="Low complexity" evidence="1">
    <location>
        <begin position="493"/>
        <end position="506"/>
    </location>
</feature>
<organism evidence="3 4">
    <name type="scientific">Setaria digitata</name>
    <dbReference type="NCBI Taxonomy" id="48799"/>
    <lineage>
        <taxon>Eukaryota</taxon>
        <taxon>Metazoa</taxon>
        <taxon>Ecdysozoa</taxon>
        <taxon>Nematoda</taxon>
        <taxon>Chromadorea</taxon>
        <taxon>Rhabditida</taxon>
        <taxon>Spirurina</taxon>
        <taxon>Spiruromorpha</taxon>
        <taxon>Filarioidea</taxon>
        <taxon>Setariidae</taxon>
        <taxon>Setaria</taxon>
    </lineage>
</organism>